<keyword evidence="1" id="KW-0472">Membrane</keyword>
<sequence>METTLHLVRFILAVIYIVAILINWGSKNPNVHLVKVILALLLTGISIVIGTKLLIALWGLNFILGIIQWVVCLQKGDLKDEDEDWTLEYVKTSKSTCLHCGTGEEGSCPNCGAPLPRHQQ</sequence>
<proteinExistence type="predicted"/>
<organism evidence="2 3">
    <name type="scientific">Candidatus Collierbacteria bacterium GW2011_GWF2_44_15</name>
    <dbReference type="NCBI Taxonomy" id="1618404"/>
    <lineage>
        <taxon>Bacteria</taxon>
        <taxon>Candidatus Collieribacteriota</taxon>
    </lineage>
</organism>
<protein>
    <submittedName>
        <fullName evidence="2">Uncharacterized protein</fullName>
    </submittedName>
</protein>
<evidence type="ECO:0000256" key="1">
    <source>
        <dbReference type="SAM" id="Phobius"/>
    </source>
</evidence>
<keyword evidence="1" id="KW-1133">Transmembrane helix</keyword>
<accession>A0A0G1HJE5</accession>
<dbReference type="STRING" id="1618404.UW35_C0010G0030"/>
<dbReference type="AlphaFoldDB" id="A0A0G1HJE5"/>
<evidence type="ECO:0000313" key="3">
    <source>
        <dbReference type="Proteomes" id="UP000033861"/>
    </source>
</evidence>
<name>A0A0G1HJE5_9BACT</name>
<feature type="transmembrane region" description="Helical" evidence="1">
    <location>
        <begin position="6"/>
        <end position="24"/>
    </location>
</feature>
<keyword evidence="1" id="KW-0812">Transmembrane</keyword>
<feature type="transmembrane region" description="Helical" evidence="1">
    <location>
        <begin position="31"/>
        <end position="49"/>
    </location>
</feature>
<dbReference type="Proteomes" id="UP000033861">
    <property type="component" value="Unassembled WGS sequence"/>
</dbReference>
<reference evidence="2 3" key="1">
    <citation type="journal article" date="2015" name="Nature">
        <title>rRNA introns, odd ribosomes, and small enigmatic genomes across a large radiation of phyla.</title>
        <authorList>
            <person name="Brown C.T."/>
            <person name="Hug L.A."/>
            <person name="Thomas B.C."/>
            <person name="Sharon I."/>
            <person name="Castelle C.J."/>
            <person name="Singh A."/>
            <person name="Wilkins M.J."/>
            <person name="Williams K.H."/>
            <person name="Banfield J.F."/>
        </authorList>
    </citation>
    <scope>NUCLEOTIDE SEQUENCE [LARGE SCALE GENOMIC DNA]</scope>
</reference>
<comment type="caution">
    <text evidence="2">The sequence shown here is derived from an EMBL/GenBank/DDBJ whole genome shotgun (WGS) entry which is preliminary data.</text>
</comment>
<evidence type="ECO:0000313" key="2">
    <source>
        <dbReference type="EMBL" id="KKT46673.1"/>
    </source>
</evidence>
<gene>
    <name evidence="2" type="ORF">UW35_C0010G0030</name>
</gene>
<dbReference type="EMBL" id="LCHZ01000010">
    <property type="protein sequence ID" value="KKT46673.1"/>
    <property type="molecule type" value="Genomic_DNA"/>
</dbReference>